<dbReference type="PANTHER" id="PTHR33446:SF2">
    <property type="entry name" value="PROTEIN TONB"/>
    <property type="match status" value="1"/>
</dbReference>
<proteinExistence type="predicted"/>
<dbReference type="InterPro" id="IPR037682">
    <property type="entry name" value="TonB_C"/>
</dbReference>
<feature type="signal peptide" evidence="1">
    <location>
        <begin position="1"/>
        <end position="17"/>
    </location>
</feature>
<dbReference type="Proteomes" id="UP000435357">
    <property type="component" value="Unassembled WGS sequence"/>
</dbReference>
<evidence type="ECO:0000313" key="3">
    <source>
        <dbReference type="EMBL" id="KAB1065059.1"/>
    </source>
</evidence>
<dbReference type="GO" id="GO:0098797">
    <property type="term" value="C:plasma membrane protein complex"/>
    <property type="evidence" value="ECO:0007669"/>
    <property type="project" value="TreeGrafter"/>
</dbReference>
<evidence type="ECO:0000256" key="1">
    <source>
        <dbReference type="SAM" id="SignalP"/>
    </source>
</evidence>
<dbReference type="AlphaFoldDB" id="A0A6N6M984"/>
<evidence type="ECO:0000259" key="2">
    <source>
        <dbReference type="PROSITE" id="PS52015"/>
    </source>
</evidence>
<dbReference type="Pfam" id="PF03544">
    <property type="entry name" value="TonB_C"/>
    <property type="match status" value="1"/>
</dbReference>
<reference evidence="3 4" key="1">
    <citation type="submission" date="2019-09" db="EMBL/GenBank/DDBJ databases">
        <title>Genomes of Cryomorphaceae.</title>
        <authorList>
            <person name="Bowman J.P."/>
        </authorList>
    </citation>
    <scope>NUCLEOTIDE SEQUENCE [LARGE SCALE GENOMIC DNA]</scope>
    <source>
        <strain evidence="3 4">KCTC 52047</strain>
    </source>
</reference>
<dbReference type="Gene3D" id="3.30.1150.10">
    <property type="match status" value="1"/>
</dbReference>
<dbReference type="PROSITE" id="PS52015">
    <property type="entry name" value="TONB_CTD"/>
    <property type="match status" value="1"/>
</dbReference>
<evidence type="ECO:0000313" key="4">
    <source>
        <dbReference type="Proteomes" id="UP000435357"/>
    </source>
</evidence>
<dbReference type="GO" id="GO:0055085">
    <property type="term" value="P:transmembrane transport"/>
    <property type="evidence" value="ECO:0007669"/>
    <property type="project" value="InterPro"/>
</dbReference>
<comment type="caution">
    <text evidence="3">The sequence shown here is derived from an EMBL/GenBank/DDBJ whole genome shotgun (WGS) entry which is preliminary data.</text>
</comment>
<dbReference type="RefSeq" id="WP_151166615.1">
    <property type="nucleotide sequence ID" value="NZ_WACR01000003.1"/>
</dbReference>
<dbReference type="GO" id="GO:0031992">
    <property type="term" value="F:energy transducer activity"/>
    <property type="evidence" value="ECO:0007669"/>
    <property type="project" value="TreeGrafter"/>
</dbReference>
<dbReference type="OrthoDB" id="9812355at2"/>
<keyword evidence="4" id="KW-1185">Reference proteome</keyword>
<dbReference type="PROSITE" id="PS51257">
    <property type="entry name" value="PROKAR_LIPOPROTEIN"/>
    <property type="match status" value="1"/>
</dbReference>
<dbReference type="InterPro" id="IPR051045">
    <property type="entry name" value="TonB-dependent_transducer"/>
</dbReference>
<sequence length="207" mass="23972">MKYLILLMSIAVFFSCAAIKSMRGKSKVEEYRTEKSYSGDTLIYKYYKKNTDILLKEEKLVNGEPVGAWNEYDKSGNIILTRDFSKLVYDLEPPEGVVESPKDEEDCENCEKPSFPGGEDQLFKYLGEEISYPEESKEMNSSGVVYMWFIVRKTGEVEPYSIIRGVDTFIDEETWRLVENMPDWEPAIMNGKPIDTYINLPVRFTLK</sequence>
<name>A0A6N6M984_9FLAO</name>
<feature type="chain" id="PRO_5026845176" evidence="1">
    <location>
        <begin position="18"/>
        <end position="207"/>
    </location>
</feature>
<gene>
    <name evidence="3" type="ORF">F3059_03665</name>
</gene>
<feature type="domain" description="TonB C-terminal" evidence="2">
    <location>
        <begin position="117"/>
        <end position="207"/>
    </location>
</feature>
<keyword evidence="1" id="KW-0732">Signal</keyword>
<dbReference type="EMBL" id="WACR01000003">
    <property type="protein sequence ID" value="KAB1065059.1"/>
    <property type="molecule type" value="Genomic_DNA"/>
</dbReference>
<organism evidence="3 4">
    <name type="scientific">Salibacter halophilus</name>
    <dbReference type="NCBI Taxonomy" id="1803916"/>
    <lineage>
        <taxon>Bacteria</taxon>
        <taxon>Pseudomonadati</taxon>
        <taxon>Bacteroidota</taxon>
        <taxon>Flavobacteriia</taxon>
        <taxon>Flavobacteriales</taxon>
        <taxon>Salibacteraceae</taxon>
        <taxon>Salibacter</taxon>
    </lineage>
</organism>
<dbReference type="SUPFAM" id="SSF74653">
    <property type="entry name" value="TolA/TonB C-terminal domain"/>
    <property type="match status" value="1"/>
</dbReference>
<accession>A0A6N6M984</accession>
<dbReference type="PANTHER" id="PTHR33446">
    <property type="entry name" value="PROTEIN TONB-RELATED"/>
    <property type="match status" value="1"/>
</dbReference>
<protein>
    <submittedName>
        <fullName evidence="3">Energy transducer TonB</fullName>
    </submittedName>
</protein>